<evidence type="ECO:0000313" key="3">
    <source>
        <dbReference type="Proteomes" id="UP001516400"/>
    </source>
</evidence>
<proteinExistence type="predicted"/>
<dbReference type="Proteomes" id="UP001516400">
    <property type="component" value="Unassembled WGS sequence"/>
</dbReference>
<evidence type="ECO:0000256" key="1">
    <source>
        <dbReference type="SAM" id="MobiDB-lite"/>
    </source>
</evidence>
<name>A0ABD2MH34_9CUCU</name>
<dbReference type="AlphaFoldDB" id="A0ABD2MH34"/>
<reference evidence="2 3" key="1">
    <citation type="journal article" date="2021" name="BMC Biol.">
        <title>Horizontally acquired antibacterial genes associated with adaptive radiation of ladybird beetles.</title>
        <authorList>
            <person name="Li H.S."/>
            <person name="Tang X.F."/>
            <person name="Huang Y.H."/>
            <person name="Xu Z.Y."/>
            <person name="Chen M.L."/>
            <person name="Du X.Y."/>
            <person name="Qiu B.Y."/>
            <person name="Chen P.T."/>
            <person name="Zhang W."/>
            <person name="Slipinski A."/>
            <person name="Escalona H.E."/>
            <person name="Waterhouse R.M."/>
            <person name="Zwick A."/>
            <person name="Pang H."/>
        </authorList>
    </citation>
    <scope>NUCLEOTIDE SEQUENCE [LARGE SCALE GENOMIC DNA]</scope>
    <source>
        <strain evidence="2">SYSU2018</strain>
    </source>
</reference>
<keyword evidence="3" id="KW-1185">Reference proteome</keyword>
<dbReference type="EMBL" id="JABFTP020000001">
    <property type="protein sequence ID" value="KAL3265637.1"/>
    <property type="molecule type" value="Genomic_DNA"/>
</dbReference>
<organism evidence="2 3">
    <name type="scientific">Cryptolaemus montrouzieri</name>
    <dbReference type="NCBI Taxonomy" id="559131"/>
    <lineage>
        <taxon>Eukaryota</taxon>
        <taxon>Metazoa</taxon>
        <taxon>Ecdysozoa</taxon>
        <taxon>Arthropoda</taxon>
        <taxon>Hexapoda</taxon>
        <taxon>Insecta</taxon>
        <taxon>Pterygota</taxon>
        <taxon>Neoptera</taxon>
        <taxon>Endopterygota</taxon>
        <taxon>Coleoptera</taxon>
        <taxon>Polyphaga</taxon>
        <taxon>Cucujiformia</taxon>
        <taxon>Coccinelloidea</taxon>
        <taxon>Coccinellidae</taxon>
        <taxon>Scymninae</taxon>
        <taxon>Scymnini</taxon>
        <taxon>Cryptolaemus</taxon>
    </lineage>
</organism>
<gene>
    <name evidence="2" type="ORF">HHI36_009842</name>
</gene>
<accession>A0ABD2MH34</accession>
<comment type="caution">
    <text evidence="2">The sequence shown here is derived from an EMBL/GenBank/DDBJ whole genome shotgun (WGS) entry which is preliminary data.</text>
</comment>
<protein>
    <submittedName>
        <fullName evidence="2">Uncharacterized protein</fullName>
    </submittedName>
</protein>
<feature type="region of interest" description="Disordered" evidence="1">
    <location>
        <begin position="15"/>
        <end position="51"/>
    </location>
</feature>
<evidence type="ECO:0000313" key="2">
    <source>
        <dbReference type="EMBL" id="KAL3265637.1"/>
    </source>
</evidence>
<feature type="compositionally biased region" description="Basic and acidic residues" evidence="1">
    <location>
        <begin position="15"/>
        <end position="28"/>
    </location>
</feature>
<sequence>MKLRMTFLLMKVDESGAESDHVSAQHDSDDTEEEVQIHNEPNSDSDDEMSQPLSNFAYRSIYKGKYNTIWFCDPPSVRVHTRAENIFNGTPGVKSHARHVECNYGTY</sequence>